<dbReference type="SMART" id="SM01332">
    <property type="entry name" value="Cyclin_C"/>
    <property type="match status" value="1"/>
</dbReference>
<keyword evidence="5" id="KW-0131">Cell cycle</keyword>
<accession>A0A371EDX2</accession>
<keyword evidence="11" id="KW-1185">Reference proteome</keyword>
<comment type="subunit">
    <text evidence="2">Interacts with the CDC2 protein kinase to form a serine/threonine kinase holoenzyme complex also known as maturation promoting factor (MPF). The cyclin subunit imparts substrate specificity to the complex.</text>
</comment>
<name>A0A371EDX2_MUCPR</name>
<evidence type="ECO:0000313" key="10">
    <source>
        <dbReference type="EMBL" id="RDX64236.1"/>
    </source>
</evidence>
<dbReference type="AlphaFoldDB" id="A0A371EDX2"/>
<sequence length="341" mass="38503">PPPESVPSFTNTFSMEFDLENPLENLHTDAVSYLFLIESDHTPSQNHSHALNATDLDISLRAELISLISKLSCTLDPVLSYLAINYLDRFLANQGILKPKPWALRLIAVSCISLAVKMMRTEYPVTDVQALLNQSDGGIIFETQTIQRMEALILAALQWRMRSITPFSFLAFFITLFSHQDSPMGQVLRNRGSEIIFKSQREIRLREFKPSIIAASALLCASHELFPFQYPSFLRVISDSSYVDKESMEQCYKVIQDIAIEEEYESALNGASRSDTPINVLDHHFHFLSSESEKTNGITVADSPLGQERDLKSRKIAECGNNPTIHNSWIKPCSRASTERE</sequence>
<evidence type="ECO:0000259" key="9">
    <source>
        <dbReference type="SMART" id="SM01332"/>
    </source>
</evidence>
<dbReference type="OrthoDB" id="306099at2759"/>
<dbReference type="Pfam" id="PF00134">
    <property type="entry name" value="Cyclin_N"/>
    <property type="match status" value="1"/>
</dbReference>
<dbReference type="FunFam" id="1.10.472.10:FF:000040">
    <property type="entry name" value="D6-type cyclin"/>
    <property type="match status" value="1"/>
</dbReference>
<evidence type="ECO:0000256" key="3">
    <source>
        <dbReference type="ARBA" id="ARBA00022618"/>
    </source>
</evidence>
<dbReference type="EMBL" id="QJKJ01014479">
    <property type="protein sequence ID" value="RDX64236.1"/>
    <property type="molecule type" value="Genomic_DNA"/>
</dbReference>
<protein>
    <recommendedName>
        <fullName evidence="6">B-like cyclin</fullName>
    </recommendedName>
</protein>
<dbReference type="InterPro" id="IPR013763">
    <property type="entry name" value="Cyclin-like_dom"/>
</dbReference>
<dbReference type="InterPro" id="IPR039361">
    <property type="entry name" value="Cyclin"/>
</dbReference>
<feature type="domain" description="Cyclin-like" evidence="8">
    <location>
        <begin position="62"/>
        <end position="155"/>
    </location>
</feature>
<organism evidence="10 11">
    <name type="scientific">Mucuna pruriens</name>
    <name type="common">Velvet bean</name>
    <name type="synonym">Dolichos pruriens</name>
    <dbReference type="NCBI Taxonomy" id="157652"/>
    <lineage>
        <taxon>Eukaryota</taxon>
        <taxon>Viridiplantae</taxon>
        <taxon>Streptophyta</taxon>
        <taxon>Embryophyta</taxon>
        <taxon>Tracheophyta</taxon>
        <taxon>Spermatophyta</taxon>
        <taxon>Magnoliopsida</taxon>
        <taxon>eudicotyledons</taxon>
        <taxon>Gunneridae</taxon>
        <taxon>Pentapetalae</taxon>
        <taxon>rosids</taxon>
        <taxon>fabids</taxon>
        <taxon>Fabales</taxon>
        <taxon>Fabaceae</taxon>
        <taxon>Papilionoideae</taxon>
        <taxon>50 kb inversion clade</taxon>
        <taxon>NPAAA clade</taxon>
        <taxon>indigoferoid/millettioid clade</taxon>
        <taxon>Phaseoleae</taxon>
        <taxon>Mucuna</taxon>
    </lineage>
</organism>
<feature type="domain" description="Cyclin C-terminal" evidence="9">
    <location>
        <begin position="164"/>
        <end position="277"/>
    </location>
</feature>
<dbReference type="STRING" id="157652.A0A371EDX2"/>
<reference evidence="10" key="1">
    <citation type="submission" date="2018-05" db="EMBL/GenBank/DDBJ databases">
        <title>Draft genome of Mucuna pruriens seed.</title>
        <authorList>
            <person name="Nnadi N.E."/>
            <person name="Vos R."/>
            <person name="Hasami M.H."/>
            <person name="Devisetty U.K."/>
            <person name="Aguiy J.C."/>
        </authorList>
    </citation>
    <scope>NUCLEOTIDE SEQUENCE [LARGE SCALE GENOMIC DNA]</scope>
    <source>
        <strain evidence="10">JCA_2017</strain>
    </source>
</reference>
<dbReference type="InterPro" id="IPR004367">
    <property type="entry name" value="Cyclin_C-dom"/>
</dbReference>
<proteinExistence type="inferred from homology"/>
<dbReference type="InterPro" id="IPR036915">
    <property type="entry name" value="Cyclin-like_sf"/>
</dbReference>
<evidence type="ECO:0000259" key="8">
    <source>
        <dbReference type="SMART" id="SM00385"/>
    </source>
</evidence>
<evidence type="ECO:0000256" key="7">
    <source>
        <dbReference type="RuleBase" id="RU000383"/>
    </source>
</evidence>
<gene>
    <name evidence="10" type="primary">CYCD6-1</name>
    <name evidence="10" type="ORF">CR513_57234</name>
</gene>
<evidence type="ECO:0000313" key="11">
    <source>
        <dbReference type="Proteomes" id="UP000257109"/>
    </source>
</evidence>
<evidence type="ECO:0000256" key="5">
    <source>
        <dbReference type="ARBA" id="ARBA00023306"/>
    </source>
</evidence>
<dbReference type="FunFam" id="1.10.472.10:FF:000060">
    <property type="entry name" value="D6-type cyclin"/>
    <property type="match status" value="1"/>
</dbReference>
<dbReference type="PANTHER" id="PTHR10177">
    <property type="entry name" value="CYCLINS"/>
    <property type="match status" value="1"/>
</dbReference>
<dbReference type="InterPro" id="IPR006671">
    <property type="entry name" value="Cyclin_N"/>
</dbReference>
<comment type="similarity">
    <text evidence="1">Belongs to the cyclin family. Cyclin D subfamily.</text>
</comment>
<dbReference type="SMART" id="SM00385">
    <property type="entry name" value="CYCLIN"/>
    <property type="match status" value="2"/>
</dbReference>
<evidence type="ECO:0000256" key="2">
    <source>
        <dbReference type="ARBA" id="ARBA00011177"/>
    </source>
</evidence>
<evidence type="ECO:0000256" key="4">
    <source>
        <dbReference type="ARBA" id="ARBA00023127"/>
    </source>
</evidence>
<dbReference type="CDD" id="cd20544">
    <property type="entry name" value="CYCLIN_AtCycD-like_rpt2"/>
    <property type="match status" value="1"/>
</dbReference>
<comment type="caution">
    <text evidence="10">The sequence shown here is derived from an EMBL/GenBank/DDBJ whole genome shotgun (WGS) entry which is preliminary data.</text>
</comment>
<evidence type="ECO:0000256" key="1">
    <source>
        <dbReference type="ARBA" id="ARBA00009065"/>
    </source>
</evidence>
<feature type="domain" description="Cyclin-like" evidence="8">
    <location>
        <begin position="172"/>
        <end position="257"/>
    </location>
</feature>
<evidence type="ECO:0000256" key="6">
    <source>
        <dbReference type="ARBA" id="ARBA00032263"/>
    </source>
</evidence>
<dbReference type="GO" id="GO:0051301">
    <property type="term" value="P:cell division"/>
    <property type="evidence" value="ECO:0007669"/>
    <property type="project" value="UniProtKB-KW"/>
</dbReference>
<feature type="non-terminal residue" evidence="10">
    <location>
        <position position="1"/>
    </location>
</feature>
<dbReference type="SUPFAM" id="SSF47954">
    <property type="entry name" value="Cyclin-like"/>
    <property type="match status" value="2"/>
</dbReference>
<dbReference type="Pfam" id="PF02984">
    <property type="entry name" value="Cyclin_C"/>
    <property type="match status" value="1"/>
</dbReference>
<keyword evidence="3" id="KW-0132">Cell division</keyword>
<keyword evidence="4 7" id="KW-0195">Cyclin</keyword>
<dbReference type="Proteomes" id="UP000257109">
    <property type="component" value="Unassembled WGS sequence"/>
</dbReference>
<dbReference type="Gene3D" id="1.10.472.10">
    <property type="entry name" value="Cyclin-like"/>
    <property type="match status" value="2"/>
</dbReference>